<evidence type="ECO:0000256" key="2">
    <source>
        <dbReference type="ARBA" id="ARBA00022630"/>
    </source>
</evidence>
<keyword evidence="4 11" id="KW-0560">Oxidoreductase</keyword>
<dbReference type="Gene3D" id="3.50.50.60">
    <property type="entry name" value="FAD/NAD(P)-binding domain"/>
    <property type="match status" value="2"/>
</dbReference>
<feature type="binding site" evidence="9">
    <location>
        <position position="266"/>
    </location>
    <ligand>
        <name>NAD(+)</name>
        <dbReference type="ChEBI" id="CHEBI:57540"/>
    </ligand>
</feature>
<keyword evidence="7 11" id="KW-0676">Redox-active center</keyword>
<dbReference type="InterPro" id="IPR001100">
    <property type="entry name" value="Pyr_nuc-diS_OxRdtase"/>
</dbReference>
<dbReference type="Gene3D" id="3.30.390.30">
    <property type="match status" value="1"/>
</dbReference>
<evidence type="ECO:0000256" key="4">
    <source>
        <dbReference type="ARBA" id="ARBA00023002"/>
    </source>
</evidence>
<evidence type="ECO:0000256" key="8">
    <source>
        <dbReference type="PIRSR" id="PIRSR000350-2"/>
    </source>
</evidence>
<evidence type="ECO:0000259" key="13">
    <source>
        <dbReference type="Pfam" id="PF07992"/>
    </source>
</evidence>
<proteinExistence type="inferred from homology"/>
<evidence type="ECO:0000313" key="15">
    <source>
        <dbReference type="Proteomes" id="UP000199258"/>
    </source>
</evidence>
<dbReference type="OrthoDB" id="9800167at2"/>
<keyword evidence="15" id="KW-1185">Reference proteome</keyword>
<dbReference type="InterPro" id="IPR012999">
    <property type="entry name" value="Pyr_OxRdtase_I_AS"/>
</dbReference>
<evidence type="ECO:0000256" key="11">
    <source>
        <dbReference type="RuleBase" id="RU003691"/>
    </source>
</evidence>
<dbReference type="PIRSF" id="PIRSF000350">
    <property type="entry name" value="Mercury_reductase_MerA"/>
    <property type="match status" value="1"/>
</dbReference>
<feature type="active site" description="Proton acceptor" evidence="8">
    <location>
        <position position="451"/>
    </location>
</feature>
<evidence type="ECO:0000313" key="14">
    <source>
        <dbReference type="EMBL" id="SDI30562.1"/>
    </source>
</evidence>
<keyword evidence="2 11" id="KW-0285">Flavoprotein</keyword>
<dbReference type="Proteomes" id="UP000199258">
    <property type="component" value="Unassembled WGS sequence"/>
</dbReference>
<dbReference type="InterPro" id="IPR023753">
    <property type="entry name" value="FAD/NAD-binding_dom"/>
</dbReference>
<evidence type="ECO:0000256" key="3">
    <source>
        <dbReference type="ARBA" id="ARBA00022827"/>
    </source>
</evidence>
<evidence type="ECO:0000256" key="5">
    <source>
        <dbReference type="ARBA" id="ARBA00023027"/>
    </source>
</evidence>
<comment type="cofactor">
    <cofactor evidence="9">
        <name>FAD</name>
        <dbReference type="ChEBI" id="CHEBI:57692"/>
    </cofactor>
    <text evidence="9">Binds 1 FAD per subunit.</text>
</comment>
<accession>A0A1G8JHF7</accession>
<dbReference type="RefSeq" id="WP_090586719.1">
    <property type="nucleotide sequence ID" value="NZ_FNDT01000009.1"/>
</dbReference>
<evidence type="ECO:0000256" key="1">
    <source>
        <dbReference type="ARBA" id="ARBA00007532"/>
    </source>
</evidence>
<dbReference type="AlphaFoldDB" id="A0A1G8JHF7"/>
<dbReference type="EMBL" id="FNDT01000009">
    <property type="protein sequence ID" value="SDI30562.1"/>
    <property type="molecule type" value="Genomic_DNA"/>
</dbReference>
<organism evidence="14 15">
    <name type="scientific">Arthrobacter subterraneus</name>
    <dbReference type="NCBI Taxonomy" id="335973"/>
    <lineage>
        <taxon>Bacteria</taxon>
        <taxon>Bacillati</taxon>
        <taxon>Actinomycetota</taxon>
        <taxon>Actinomycetes</taxon>
        <taxon>Micrococcales</taxon>
        <taxon>Micrococcaceae</taxon>
        <taxon>Arthrobacter</taxon>
    </lineage>
</organism>
<protein>
    <submittedName>
        <fullName evidence="14">Mycothione reductase</fullName>
    </submittedName>
</protein>
<evidence type="ECO:0000256" key="7">
    <source>
        <dbReference type="ARBA" id="ARBA00023284"/>
    </source>
</evidence>
<dbReference type="InterPro" id="IPR036188">
    <property type="entry name" value="FAD/NAD-bd_sf"/>
</dbReference>
<feature type="binding site" evidence="9">
    <location>
        <position position="48"/>
    </location>
    <ligand>
        <name>FAD</name>
        <dbReference type="ChEBI" id="CHEBI:57692"/>
    </ligand>
</feature>
<dbReference type="GO" id="GO:0006103">
    <property type="term" value="P:2-oxoglutarate metabolic process"/>
    <property type="evidence" value="ECO:0007669"/>
    <property type="project" value="TreeGrafter"/>
</dbReference>
<feature type="domain" description="Pyridine nucleotide-disulphide oxidoreductase dimerisation" evidence="12">
    <location>
        <begin position="348"/>
        <end position="461"/>
    </location>
</feature>
<dbReference type="Pfam" id="PF02852">
    <property type="entry name" value="Pyr_redox_dim"/>
    <property type="match status" value="1"/>
</dbReference>
<gene>
    <name evidence="14" type="ORF">SAMN04488693_1093</name>
</gene>
<comment type="similarity">
    <text evidence="1 11">Belongs to the class-I pyridine nucleotide-disulfide oxidoreductase family.</text>
</comment>
<dbReference type="PANTHER" id="PTHR22912:SF217">
    <property type="entry name" value="DIHYDROLIPOYL DEHYDROGENASE"/>
    <property type="match status" value="1"/>
</dbReference>
<dbReference type="PRINTS" id="PR00411">
    <property type="entry name" value="PNDRDTASEI"/>
</dbReference>
<dbReference type="Pfam" id="PF07992">
    <property type="entry name" value="Pyr_redox_2"/>
    <property type="match status" value="1"/>
</dbReference>
<dbReference type="InterPro" id="IPR050151">
    <property type="entry name" value="Class-I_Pyr_Nuc-Dis_Oxidored"/>
</dbReference>
<dbReference type="InterPro" id="IPR004099">
    <property type="entry name" value="Pyr_nucl-diS_OxRdtase_dimer"/>
</dbReference>
<dbReference type="PRINTS" id="PR00368">
    <property type="entry name" value="FADPNR"/>
</dbReference>
<keyword evidence="3 9" id="KW-0274">FAD</keyword>
<dbReference type="PROSITE" id="PS00076">
    <property type="entry name" value="PYRIDINE_REDOX_1"/>
    <property type="match status" value="1"/>
</dbReference>
<dbReference type="STRING" id="335973.SAMN04488693_1093"/>
<evidence type="ECO:0000256" key="9">
    <source>
        <dbReference type="PIRSR" id="PIRSR000350-3"/>
    </source>
</evidence>
<dbReference type="PANTHER" id="PTHR22912">
    <property type="entry name" value="DISULFIDE OXIDOREDUCTASE"/>
    <property type="match status" value="1"/>
</dbReference>
<keyword evidence="6" id="KW-1015">Disulfide bond</keyword>
<feature type="binding site" evidence="9">
    <location>
        <position position="312"/>
    </location>
    <ligand>
        <name>FAD</name>
        <dbReference type="ChEBI" id="CHEBI:57692"/>
    </ligand>
</feature>
<keyword evidence="5 9" id="KW-0520">NAD</keyword>
<dbReference type="SUPFAM" id="SSF51905">
    <property type="entry name" value="FAD/NAD(P)-binding domain"/>
    <property type="match status" value="1"/>
</dbReference>
<dbReference type="GO" id="GO:0004148">
    <property type="term" value="F:dihydrolipoyl dehydrogenase (NADH) activity"/>
    <property type="evidence" value="ECO:0007669"/>
    <property type="project" value="TreeGrafter"/>
</dbReference>
<sequence>MVHYDLAIIGSGSGNTLITPEWDNKKVAIIEGGTFGGTCLNVGCIPTKMLVYPAELARAADDAGRLGVDLQHTGTRWADLRDRIFTRIDSISEAGRAYRADELQHVDLYEEEARFTADRTLVTASGAVITADQVVIAAGSRPVVPGIPGLDLPQVHTSDTVMRLDEQPRRMLIIGGGYIAAEFAHVFSALGTDVTLAVRSGQLLRSLDHTVSERFTERAQSQWTVLTGRQVTRVDSNADGSVTATVVATDGGESKVGADVVLVATGRTPNSDRVGALEAGFDLTADGRIAVDAFQRVTREGKPVPGVWALGDISSPFQLKHVANHEARVVSHNLLHPDALHASDHRYVPAAVFTRPQIATVGLTEEQALERAERTGSRVAVAVQQYGSTAYGWAMEDTTGIVKILAEEDTGTILGAHIMGHEASNLIQPLIQAMHFGLDAFTMARGQYWIHPALAEVVENALLSLRAPST</sequence>
<evidence type="ECO:0000256" key="6">
    <source>
        <dbReference type="ARBA" id="ARBA00023157"/>
    </source>
</evidence>
<reference evidence="14 15" key="1">
    <citation type="submission" date="2016-10" db="EMBL/GenBank/DDBJ databases">
        <authorList>
            <person name="de Groot N.N."/>
        </authorList>
    </citation>
    <scope>NUCLEOTIDE SEQUENCE [LARGE SCALE GENOMIC DNA]</scope>
    <source>
        <strain evidence="14 15">NP_1H</strain>
    </source>
</reference>
<dbReference type="GO" id="GO:0050660">
    <property type="term" value="F:flavin adenine dinucleotide binding"/>
    <property type="evidence" value="ECO:0007669"/>
    <property type="project" value="TreeGrafter"/>
</dbReference>
<evidence type="ECO:0000259" key="12">
    <source>
        <dbReference type="Pfam" id="PF02852"/>
    </source>
</evidence>
<keyword evidence="9" id="KW-0547">Nucleotide-binding</keyword>
<dbReference type="NCBIfam" id="NF005884">
    <property type="entry name" value="PRK07846.1"/>
    <property type="match status" value="1"/>
</dbReference>
<feature type="disulfide bond" description="Redox-active" evidence="10">
    <location>
        <begin position="39"/>
        <end position="44"/>
    </location>
</feature>
<name>A0A1G8JHF7_9MICC</name>
<feature type="domain" description="FAD/NAD(P)-binding" evidence="13">
    <location>
        <begin position="4"/>
        <end position="326"/>
    </location>
</feature>
<feature type="binding site" evidence="9">
    <location>
        <begin position="175"/>
        <end position="182"/>
    </location>
    <ligand>
        <name>NAD(+)</name>
        <dbReference type="ChEBI" id="CHEBI:57540"/>
    </ligand>
</feature>
<dbReference type="InterPro" id="IPR016156">
    <property type="entry name" value="FAD/NAD-linked_Rdtase_dimer_sf"/>
</dbReference>
<dbReference type="SUPFAM" id="SSF55424">
    <property type="entry name" value="FAD/NAD-linked reductases, dimerisation (C-terminal) domain"/>
    <property type="match status" value="1"/>
</dbReference>
<evidence type="ECO:0000256" key="10">
    <source>
        <dbReference type="PIRSR" id="PIRSR000350-4"/>
    </source>
</evidence>